<dbReference type="OMA" id="HEIDTAC"/>
<dbReference type="Gene3D" id="1.10.260.60">
    <property type="match status" value="1"/>
</dbReference>
<proteinExistence type="predicted"/>
<dbReference type="HOGENOM" id="CLU_2313159_0_0_1"/>
<evidence type="ECO:0000313" key="1">
    <source>
        <dbReference type="EnsemblMetazoa" id="MESCA009643-PA"/>
    </source>
</evidence>
<dbReference type="STRING" id="36166.T1H0G5"/>
<dbReference type="AlphaFoldDB" id="T1H0G5"/>
<dbReference type="EMBL" id="CAQQ02113070">
    <property type="status" value="NOT_ANNOTATED_CDS"/>
    <property type="molecule type" value="Genomic_DNA"/>
</dbReference>
<dbReference type="GO" id="GO:0031151">
    <property type="term" value="F:histone H3K79 methyltransferase activity"/>
    <property type="evidence" value="ECO:0007669"/>
    <property type="project" value="InterPro"/>
</dbReference>
<dbReference type="GO" id="GO:0006281">
    <property type="term" value="P:DNA repair"/>
    <property type="evidence" value="ECO:0007669"/>
    <property type="project" value="TreeGrafter"/>
</dbReference>
<keyword evidence="2" id="KW-1185">Reference proteome</keyword>
<dbReference type="PANTHER" id="PTHR21451">
    <property type="entry name" value="HISTONE H3 METHYLTRANSFERASE"/>
    <property type="match status" value="1"/>
</dbReference>
<dbReference type="InterPro" id="IPR030445">
    <property type="entry name" value="H3-K79_meTrfase"/>
</dbReference>
<sequence>MAQPAIKDLILRSPAGSSEVITFSWPLQFGSGADKHDNGLDIIETIKYVCNDIPGIKSAFEETIFHEIDTACFKTMTNLVDKFNKAVDSIVNLEKGTSLP</sequence>
<dbReference type="Proteomes" id="UP000015102">
    <property type="component" value="Unassembled WGS sequence"/>
</dbReference>
<dbReference type="EnsemblMetazoa" id="MESCA009643-RA">
    <property type="protein sequence ID" value="MESCA009643-PA"/>
    <property type="gene ID" value="MESCA009643"/>
</dbReference>
<organism evidence="1 2">
    <name type="scientific">Megaselia scalaris</name>
    <name type="common">Humpbacked fly</name>
    <name type="synonym">Phora scalaris</name>
    <dbReference type="NCBI Taxonomy" id="36166"/>
    <lineage>
        <taxon>Eukaryota</taxon>
        <taxon>Metazoa</taxon>
        <taxon>Ecdysozoa</taxon>
        <taxon>Arthropoda</taxon>
        <taxon>Hexapoda</taxon>
        <taxon>Insecta</taxon>
        <taxon>Pterygota</taxon>
        <taxon>Neoptera</taxon>
        <taxon>Endopterygota</taxon>
        <taxon>Diptera</taxon>
        <taxon>Brachycera</taxon>
        <taxon>Muscomorpha</taxon>
        <taxon>Platypezoidea</taxon>
        <taxon>Phoridae</taxon>
        <taxon>Megaseliini</taxon>
        <taxon>Megaselia</taxon>
    </lineage>
</organism>
<accession>T1H0G5</accession>
<dbReference type="PANTHER" id="PTHR21451:SF0">
    <property type="entry name" value="HISTONE-LYSINE N-METHYLTRANSFERASE, H3 LYSINE-79 SPECIFIC"/>
    <property type="match status" value="1"/>
</dbReference>
<reference evidence="2" key="1">
    <citation type="submission" date="2013-02" db="EMBL/GenBank/DDBJ databases">
        <authorList>
            <person name="Hughes D."/>
        </authorList>
    </citation>
    <scope>NUCLEOTIDE SEQUENCE</scope>
    <source>
        <strain>Durham</strain>
        <strain evidence="2">NC isolate 2 -- Noor lab</strain>
    </source>
</reference>
<reference evidence="1" key="2">
    <citation type="submission" date="2015-06" db="UniProtKB">
        <authorList>
            <consortium name="EnsemblMetazoa"/>
        </authorList>
    </citation>
    <scope>IDENTIFICATION</scope>
</reference>
<name>T1H0G5_MEGSC</name>
<protein>
    <submittedName>
        <fullName evidence="1">Uncharacterized protein</fullName>
    </submittedName>
</protein>
<evidence type="ECO:0000313" key="2">
    <source>
        <dbReference type="Proteomes" id="UP000015102"/>
    </source>
</evidence>
<dbReference type="GO" id="GO:0005634">
    <property type="term" value="C:nucleus"/>
    <property type="evidence" value="ECO:0007669"/>
    <property type="project" value="TreeGrafter"/>
</dbReference>
<dbReference type="GO" id="GO:0000077">
    <property type="term" value="P:DNA damage checkpoint signaling"/>
    <property type="evidence" value="ECO:0007669"/>
    <property type="project" value="TreeGrafter"/>
</dbReference>